<name>A0ABU1W1E1_9GAMM</name>
<dbReference type="Pfam" id="PF00990">
    <property type="entry name" value="GGDEF"/>
    <property type="match status" value="1"/>
</dbReference>
<dbReference type="RefSeq" id="WP_310279391.1">
    <property type="nucleotide sequence ID" value="NZ_JAVDWR010000009.1"/>
</dbReference>
<feature type="domain" description="GGDEF" evidence="1">
    <location>
        <begin position="1"/>
        <end position="50"/>
    </location>
</feature>
<evidence type="ECO:0000313" key="3">
    <source>
        <dbReference type="Proteomes" id="UP001257909"/>
    </source>
</evidence>
<evidence type="ECO:0000259" key="1">
    <source>
        <dbReference type="PROSITE" id="PS50887"/>
    </source>
</evidence>
<organism evidence="2 3">
    <name type="scientific">Rheinheimera soli</name>
    <dbReference type="NCBI Taxonomy" id="443616"/>
    <lineage>
        <taxon>Bacteria</taxon>
        <taxon>Pseudomonadati</taxon>
        <taxon>Pseudomonadota</taxon>
        <taxon>Gammaproteobacteria</taxon>
        <taxon>Chromatiales</taxon>
        <taxon>Chromatiaceae</taxon>
        <taxon>Rheinheimera</taxon>
    </lineage>
</organism>
<dbReference type="EMBL" id="JAVDWR010000009">
    <property type="protein sequence ID" value="MDR7121783.1"/>
    <property type="molecule type" value="Genomic_DNA"/>
</dbReference>
<dbReference type="InterPro" id="IPR000160">
    <property type="entry name" value="GGDEF_dom"/>
</dbReference>
<comment type="caution">
    <text evidence="2">The sequence shown here is derived from an EMBL/GenBank/DDBJ whole genome shotgun (WGS) entry which is preliminary data.</text>
</comment>
<dbReference type="InterPro" id="IPR029787">
    <property type="entry name" value="Nucleotide_cyclase"/>
</dbReference>
<proteinExistence type="predicted"/>
<reference evidence="2 3" key="1">
    <citation type="submission" date="2023-07" db="EMBL/GenBank/DDBJ databases">
        <title>Sorghum-associated microbial communities from plants grown in Nebraska, USA.</title>
        <authorList>
            <person name="Schachtman D."/>
        </authorList>
    </citation>
    <scope>NUCLEOTIDE SEQUENCE [LARGE SCALE GENOMIC DNA]</scope>
    <source>
        <strain evidence="2 3">4138</strain>
    </source>
</reference>
<gene>
    <name evidence="2" type="ORF">J2W69_002740</name>
</gene>
<sequence>MEMTVHKVTISVGIAQMRNEERAEQTIAQADTMLYRSKHNGPNQVSLELAS</sequence>
<dbReference type="SUPFAM" id="SSF55073">
    <property type="entry name" value="Nucleotide cyclase"/>
    <property type="match status" value="1"/>
</dbReference>
<dbReference type="PROSITE" id="PS50887">
    <property type="entry name" value="GGDEF"/>
    <property type="match status" value="1"/>
</dbReference>
<dbReference type="Gene3D" id="3.30.70.270">
    <property type="match status" value="1"/>
</dbReference>
<evidence type="ECO:0000313" key="2">
    <source>
        <dbReference type="EMBL" id="MDR7121783.1"/>
    </source>
</evidence>
<dbReference type="InterPro" id="IPR043128">
    <property type="entry name" value="Rev_trsase/Diguanyl_cyclase"/>
</dbReference>
<dbReference type="Proteomes" id="UP001257909">
    <property type="component" value="Unassembled WGS sequence"/>
</dbReference>
<keyword evidence="3" id="KW-1185">Reference proteome</keyword>
<protein>
    <submittedName>
        <fullName evidence="2">PleD family two-component response regulator</fullName>
    </submittedName>
</protein>
<accession>A0ABU1W1E1</accession>